<name>A0A173MD50_9BACT</name>
<dbReference type="STRING" id="477680.SAMN05421788_105174"/>
<evidence type="ECO:0000313" key="2">
    <source>
        <dbReference type="Proteomes" id="UP000186917"/>
    </source>
</evidence>
<proteinExistence type="predicted"/>
<dbReference type="RefSeq" id="WP_076380015.1">
    <property type="nucleotide sequence ID" value="NZ_AP017422.1"/>
</dbReference>
<keyword evidence="2" id="KW-1185">Reference proteome</keyword>
<sequence>MAYNASLKFNGGSDYKVLDVNYNVARTSDASGRVASDPSNATIKVVVEATEKSDILESMLNAKFKPTKGAITFNKSNEEGKLIELGWENGYVIWHEVKFDAVNSHSMHISFVVSAESISYGGAQYNGCWPS</sequence>
<reference evidence="2" key="1">
    <citation type="submission" date="2017-01" db="EMBL/GenBank/DDBJ databases">
        <authorList>
            <person name="Varghese N."/>
            <person name="Submissions S."/>
        </authorList>
    </citation>
    <scope>NUCLEOTIDE SEQUENCE [LARGE SCALE GENOMIC DNA]</scope>
    <source>
        <strain evidence="2">DSM 21054</strain>
    </source>
</reference>
<dbReference type="EMBL" id="FTOR01000005">
    <property type="protein sequence ID" value="SIT21661.1"/>
    <property type="molecule type" value="Genomic_DNA"/>
</dbReference>
<protein>
    <recommendedName>
        <fullName evidence="3">Phage tail tube protein</fullName>
    </recommendedName>
</protein>
<dbReference type="InterPro" id="IPR041408">
    <property type="entry name" value="Hcp_Tssd"/>
</dbReference>
<evidence type="ECO:0000313" key="1">
    <source>
        <dbReference type="EMBL" id="SIT21661.1"/>
    </source>
</evidence>
<evidence type="ECO:0008006" key="3">
    <source>
        <dbReference type="Google" id="ProtNLM"/>
    </source>
</evidence>
<organism evidence="1 2">
    <name type="scientific">Filimonas lacunae</name>
    <dbReference type="NCBI Taxonomy" id="477680"/>
    <lineage>
        <taxon>Bacteria</taxon>
        <taxon>Pseudomonadati</taxon>
        <taxon>Bacteroidota</taxon>
        <taxon>Chitinophagia</taxon>
        <taxon>Chitinophagales</taxon>
        <taxon>Chitinophagaceae</taxon>
        <taxon>Filimonas</taxon>
    </lineage>
</organism>
<dbReference type="Proteomes" id="UP000186917">
    <property type="component" value="Unassembled WGS sequence"/>
</dbReference>
<gene>
    <name evidence="1" type="ORF">SAMN05421788_105174</name>
</gene>
<accession>A0A173MD50</accession>
<dbReference type="OrthoDB" id="955509at2"/>
<dbReference type="AlphaFoldDB" id="A0A173MD50"/>
<dbReference type="Pfam" id="PF17642">
    <property type="entry name" value="TssD"/>
    <property type="match status" value="1"/>
</dbReference>
<dbReference type="GO" id="GO:0033104">
    <property type="term" value="C:type VI protein secretion system complex"/>
    <property type="evidence" value="ECO:0007669"/>
    <property type="project" value="InterPro"/>
</dbReference>
<dbReference type="KEGG" id="fln:FLA_1378"/>